<name>A0A4D6NCW8_VIGUN</name>
<proteinExistence type="predicted"/>
<sequence length="157" mass="17848">MLLHRAPNAPSLLIALEGHSALHTFILKLLSMCRWEMSAQPKIVVKIESEEDMLALREPSLNPVEATKRCLQLLQKRWSFHSTHLYKNAKLVAEAEGKALGQRKKSRERGCVRKFHSSRFVVVFVGVLIGRRTESLKKSKLRNGISGRTKTTSTVRF</sequence>
<dbReference type="EMBL" id="CP039354">
    <property type="protein sequence ID" value="QCE11720.1"/>
    <property type="molecule type" value="Genomic_DNA"/>
</dbReference>
<evidence type="ECO:0000313" key="1">
    <source>
        <dbReference type="EMBL" id="QCE11720.1"/>
    </source>
</evidence>
<organism evidence="1 2">
    <name type="scientific">Vigna unguiculata</name>
    <name type="common">Cowpea</name>
    <dbReference type="NCBI Taxonomy" id="3917"/>
    <lineage>
        <taxon>Eukaryota</taxon>
        <taxon>Viridiplantae</taxon>
        <taxon>Streptophyta</taxon>
        <taxon>Embryophyta</taxon>
        <taxon>Tracheophyta</taxon>
        <taxon>Spermatophyta</taxon>
        <taxon>Magnoliopsida</taxon>
        <taxon>eudicotyledons</taxon>
        <taxon>Gunneridae</taxon>
        <taxon>Pentapetalae</taxon>
        <taxon>rosids</taxon>
        <taxon>fabids</taxon>
        <taxon>Fabales</taxon>
        <taxon>Fabaceae</taxon>
        <taxon>Papilionoideae</taxon>
        <taxon>50 kb inversion clade</taxon>
        <taxon>NPAAA clade</taxon>
        <taxon>indigoferoid/millettioid clade</taxon>
        <taxon>Phaseoleae</taxon>
        <taxon>Vigna</taxon>
    </lineage>
</organism>
<protein>
    <submittedName>
        <fullName evidence="1">Uncharacterized protein</fullName>
    </submittedName>
</protein>
<evidence type="ECO:0000313" key="2">
    <source>
        <dbReference type="Proteomes" id="UP000501690"/>
    </source>
</evidence>
<reference evidence="1 2" key="1">
    <citation type="submission" date="2019-04" db="EMBL/GenBank/DDBJ databases">
        <title>An improved genome assembly and genetic linkage map for asparagus bean, Vigna unguiculata ssp. sesquipedialis.</title>
        <authorList>
            <person name="Xia Q."/>
            <person name="Zhang R."/>
            <person name="Dong Y."/>
        </authorList>
    </citation>
    <scope>NUCLEOTIDE SEQUENCE [LARGE SCALE GENOMIC DNA]</scope>
    <source>
        <tissue evidence="1">Leaf</tissue>
    </source>
</reference>
<keyword evidence="2" id="KW-1185">Reference proteome</keyword>
<gene>
    <name evidence="1" type="ORF">DEO72_LG10g2956</name>
</gene>
<accession>A0A4D6NCW8</accession>
<dbReference type="AlphaFoldDB" id="A0A4D6NCW8"/>
<dbReference type="Proteomes" id="UP000501690">
    <property type="component" value="Linkage Group LG10"/>
</dbReference>